<proteinExistence type="predicted"/>
<protein>
    <submittedName>
        <fullName evidence="1">Uncharacterized protein</fullName>
    </submittedName>
</protein>
<dbReference type="EMBL" id="BK015480">
    <property type="protein sequence ID" value="DAE08943.1"/>
    <property type="molecule type" value="Genomic_DNA"/>
</dbReference>
<reference evidence="1" key="1">
    <citation type="journal article" date="2021" name="Proc. Natl. Acad. Sci. U.S.A.">
        <title>A Catalog of Tens of Thousands of Viruses from Human Metagenomes Reveals Hidden Associations with Chronic Diseases.</title>
        <authorList>
            <person name="Tisza M.J."/>
            <person name="Buck C.B."/>
        </authorList>
    </citation>
    <scope>NUCLEOTIDE SEQUENCE</scope>
    <source>
        <strain evidence="1">CtTrD1</strain>
    </source>
</reference>
<accession>A0A8S5PP52</accession>
<sequence>MLEVIITEAETVWRLYSFRFSIIRIWAGRFMRVKSLGFAKEISKLTLWKC</sequence>
<name>A0A8S5PP52_9CAUD</name>
<organism evidence="1">
    <name type="scientific">Siphoviridae sp. ctTrD1</name>
    <dbReference type="NCBI Taxonomy" id="2825524"/>
    <lineage>
        <taxon>Viruses</taxon>
        <taxon>Duplodnaviria</taxon>
        <taxon>Heunggongvirae</taxon>
        <taxon>Uroviricota</taxon>
        <taxon>Caudoviricetes</taxon>
    </lineage>
</organism>
<evidence type="ECO:0000313" key="1">
    <source>
        <dbReference type="EMBL" id="DAE08943.1"/>
    </source>
</evidence>